<dbReference type="KEGG" id="gfu:KM031_15080"/>
<evidence type="ECO:0000313" key="8">
    <source>
        <dbReference type="Proteomes" id="UP000679352"/>
    </source>
</evidence>
<evidence type="ECO:0000256" key="1">
    <source>
        <dbReference type="ARBA" id="ARBA00022617"/>
    </source>
</evidence>
<dbReference type="AlphaFoldDB" id="A0A975P823"/>
<dbReference type="InterPro" id="IPR009056">
    <property type="entry name" value="Cyt_c-like_dom"/>
</dbReference>
<protein>
    <submittedName>
        <fullName evidence="7">Cytochrome c</fullName>
    </submittedName>
</protein>
<dbReference type="GO" id="GO:0009055">
    <property type="term" value="F:electron transfer activity"/>
    <property type="evidence" value="ECO:0007669"/>
    <property type="project" value="InterPro"/>
</dbReference>
<dbReference type="Proteomes" id="UP000679352">
    <property type="component" value="Chromosome"/>
</dbReference>
<keyword evidence="8" id="KW-1185">Reference proteome</keyword>
<dbReference type="PROSITE" id="PS51007">
    <property type="entry name" value="CYTC"/>
    <property type="match status" value="1"/>
</dbReference>
<evidence type="ECO:0000256" key="4">
    <source>
        <dbReference type="PROSITE-ProRule" id="PRU00433"/>
    </source>
</evidence>
<accession>A0A975P823</accession>
<evidence type="ECO:0000259" key="6">
    <source>
        <dbReference type="PROSITE" id="PS51007"/>
    </source>
</evidence>
<dbReference type="RefSeq" id="WP_215506545.1">
    <property type="nucleotide sequence ID" value="NZ_CP076361.1"/>
</dbReference>
<dbReference type="Pfam" id="PF13442">
    <property type="entry name" value="Cytochrome_CBB3"/>
    <property type="match status" value="1"/>
</dbReference>
<dbReference type="SUPFAM" id="SSF46626">
    <property type="entry name" value="Cytochrome c"/>
    <property type="match status" value="1"/>
</dbReference>
<gene>
    <name evidence="7" type="ORF">KM031_15080</name>
</gene>
<proteinExistence type="predicted"/>
<dbReference type="EMBL" id="CP076361">
    <property type="protein sequence ID" value="QWK90131.1"/>
    <property type="molecule type" value="Genomic_DNA"/>
</dbReference>
<dbReference type="InterPro" id="IPR036909">
    <property type="entry name" value="Cyt_c-like_dom_sf"/>
</dbReference>
<name>A0A975P823_9RHOB</name>
<keyword evidence="5" id="KW-0732">Signal</keyword>
<feature type="chain" id="PRO_5037517229" evidence="5">
    <location>
        <begin position="17"/>
        <end position="134"/>
    </location>
</feature>
<sequence length="134" mass="14177">MQPAKLFLLASLFPLAACLPMQKKVPSGAEDFATYCAACHGDGAKGDGPMASTLDSTPADLTRLAARNKGVFPATAVMSKIWGYTEGPDGEMMPQFAPLLDGENMVLFDGGDGIATPTPLRLVQLAEYLKSIQR</sequence>
<evidence type="ECO:0000256" key="5">
    <source>
        <dbReference type="SAM" id="SignalP"/>
    </source>
</evidence>
<feature type="domain" description="Cytochrome c" evidence="6">
    <location>
        <begin position="23"/>
        <end position="133"/>
    </location>
</feature>
<keyword evidence="1 4" id="KW-0349">Heme</keyword>
<evidence type="ECO:0000313" key="7">
    <source>
        <dbReference type="EMBL" id="QWK90131.1"/>
    </source>
</evidence>
<evidence type="ECO:0000256" key="3">
    <source>
        <dbReference type="ARBA" id="ARBA00023004"/>
    </source>
</evidence>
<reference evidence="7" key="1">
    <citation type="submission" date="2021-06" db="EMBL/GenBank/DDBJ databases">
        <title>Direct submission.</title>
        <authorList>
            <person name="Lee C.-S."/>
            <person name="Jin L."/>
        </authorList>
    </citation>
    <scope>NUCLEOTIDE SEQUENCE</scope>
    <source>
        <strain evidence="7">Con5</strain>
    </source>
</reference>
<keyword evidence="2 4" id="KW-0479">Metal-binding</keyword>
<dbReference type="GO" id="GO:0046872">
    <property type="term" value="F:metal ion binding"/>
    <property type="evidence" value="ECO:0007669"/>
    <property type="project" value="UniProtKB-KW"/>
</dbReference>
<feature type="signal peptide" evidence="5">
    <location>
        <begin position="1"/>
        <end position="16"/>
    </location>
</feature>
<keyword evidence="3 4" id="KW-0408">Iron</keyword>
<evidence type="ECO:0000256" key="2">
    <source>
        <dbReference type="ARBA" id="ARBA00022723"/>
    </source>
</evidence>
<dbReference type="Gene3D" id="1.10.760.10">
    <property type="entry name" value="Cytochrome c-like domain"/>
    <property type="match status" value="1"/>
</dbReference>
<dbReference type="GO" id="GO:0020037">
    <property type="term" value="F:heme binding"/>
    <property type="evidence" value="ECO:0007669"/>
    <property type="project" value="InterPro"/>
</dbReference>
<organism evidence="7 8">
    <name type="scientific">Gemmobacter fulvus</name>
    <dbReference type="NCBI Taxonomy" id="2840474"/>
    <lineage>
        <taxon>Bacteria</taxon>
        <taxon>Pseudomonadati</taxon>
        <taxon>Pseudomonadota</taxon>
        <taxon>Alphaproteobacteria</taxon>
        <taxon>Rhodobacterales</taxon>
        <taxon>Paracoccaceae</taxon>
        <taxon>Gemmobacter</taxon>
    </lineage>
</organism>